<evidence type="ECO:0008006" key="3">
    <source>
        <dbReference type="Google" id="ProtNLM"/>
    </source>
</evidence>
<dbReference type="EMBL" id="FSHM01000004">
    <property type="protein sequence ID" value="SIB24929.1"/>
    <property type="molecule type" value="Genomic_DNA"/>
</dbReference>
<reference evidence="1 2" key="1">
    <citation type="submission" date="2016-11" db="EMBL/GenBank/DDBJ databases">
        <authorList>
            <consortium name="Pathogen Informatics"/>
        </authorList>
    </citation>
    <scope>NUCLEOTIDE SEQUENCE [LARGE SCALE GENOMIC DNA]</scope>
    <source>
        <strain evidence="1 2">104</strain>
    </source>
</reference>
<dbReference type="Pfam" id="PF10910">
    <property type="entry name" value="Phage_gene29"/>
    <property type="match status" value="1"/>
</dbReference>
<dbReference type="RefSeq" id="WP_074293042.1">
    <property type="nucleotide sequence ID" value="NZ_FRZT01000017.1"/>
</dbReference>
<protein>
    <recommendedName>
        <fullName evidence="3">Minor tail protein</fullName>
    </recommendedName>
</protein>
<dbReference type="Proteomes" id="UP000185210">
    <property type="component" value="Unassembled WGS sequence"/>
</dbReference>
<name>A0AB38D135_9MYCO</name>
<sequence>MAKTQSESNMEDPAEVFAWMFTAGVPDPRDGGEGKFRNQPLIPPACFPALSKMLWDFGCRFHPELQTKWIKPTDGAFRNFEVWETVGVKPQEVMPQVAAMAADQYPEMAAGIADMDPADHEAALREVEDKLLSGLSRLMKAREQMEKSGD</sequence>
<proteinExistence type="predicted"/>
<comment type="caution">
    <text evidence="1">The sequence shown here is derived from an EMBL/GenBank/DDBJ whole genome shotgun (WGS) entry which is preliminary data.</text>
</comment>
<accession>A0AB38D135</accession>
<evidence type="ECO:0000313" key="1">
    <source>
        <dbReference type="EMBL" id="SIB24929.1"/>
    </source>
</evidence>
<dbReference type="InterPro" id="IPR021226">
    <property type="entry name" value="Phage_gene29"/>
</dbReference>
<evidence type="ECO:0000313" key="2">
    <source>
        <dbReference type="Proteomes" id="UP000185210"/>
    </source>
</evidence>
<gene>
    <name evidence="1" type="ORF">SAMEA2070301_03385</name>
</gene>
<dbReference type="AlphaFoldDB" id="A0AB38D135"/>
<organism evidence="1 2">
    <name type="scientific">Mycobacteroides abscessus subsp. abscessus</name>
    <dbReference type="NCBI Taxonomy" id="1185650"/>
    <lineage>
        <taxon>Bacteria</taxon>
        <taxon>Bacillati</taxon>
        <taxon>Actinomycetota</taxon>
        <taxon>Actinomycetes</taxon>
        <taxon>Mycobacteriales</taxon>
        <taxon>Mycobacteriaceae</taxon>
        <taxon>Mycobacteroides</taxon>
        <taxon>Mycobacteroides abscessus</taxon>
    </lineage>
</organism>